<name>A0AAE4L0R1_9ENTE</name>
<feature type="domain" description="AB hydrolase-1" evidence="1">
    <location>
        <begin position="57"/>
        <end position="298"/>
    </location>
</feature>
<dbReference type="GO" id="GO:0016020">
    <property type="term" value="C:membrane"/>
    <property type="evidence" value="ECO:0007669"/>
    <property type="project" value="TreeGrafter"/>
</dbReference>
<dbReference type="EMBL" id="JARQAZ010000003">
    <property type="protein sequence ID" value="MDT2769976.1"/>
    <property type="molecule type" value="Genomic_DNA"/>
</dbReference>
<dbReference type="InterPro" id="IPR050266">
    <property type="entry name" value="AB_hydrolase_sf"/>
</dbReference>
<dbReference type="RefSeq" id="WP_067621662.1">
    <property type="nucleotide sequence ID" value="NZ_BAAAXL010000016.1"/>
</dbReference>
<dbReference type="Gene3D" id="3.40.50.1820">
    <property type="entry name" value="alpha/beta hydrolase"/>
    <property type="match status" value="1"/>
</dbReference>
<keyword evidence="2" id="KW-0378">Hydrolase</keyword>
<accession>A0AAE4L0R1</accession>
<evidence type="ECO:0000259" key="1">
    <source>
        <dbReference type="Pfam" id="PF00561"/>
    </source>
</evidence>
<dbReference type="GO" id="GO:0016787">
    <property type="term" value="F:hydrolase activity"/>
    <property type="evidence" value="ECO:0007669"/>
    <property type="project" value="UniProtKB-KW"/>
</dbReference>
<dbReference type="EMBL" id="JARQAI010000002">
    <property type="protein sequence ID" value="MDT2735976.1"/>
    <property type="molecule type" value="Genomic_DNA"/>
</dbReference>
<dbReference type="AlphaFoldDB" id="A0AAE4L0R1"/>
<evidence type="ECO:0000313" key="5">
    <source>
        <dbReference type="Proteomes" id="UP001269061"/>
    </source>
</evidence>
<dbReference type="PANTHER" id="PTHR43798">
    <property type="entry name" value="MONOACYLGLYCEROL LIPASE"/>
    <property type="match status" value="1"/>
</dbReference>
<organism evidence="2 4">
    <name type="scientific">Enterococcus pseudoavium</name>
    <dbReference type="NCBI Taxonomy" id="44007"/>
    <lineage>
        <taxon>Bacteria</taxon>
        <taxon>Bacillati</taxon>
        <taxon>Bacillota</taxon>
        <taxon>Bacilli</taxon>
        <taxon>Lactobacillales</taxon>
        <taxon>Enterococcaceae</taxon>
        <taxon>Enterococcus</taxon>
    </lineage>
</organism>
<evidence type="ECO:0000313" key="3">
    <source>
        <dbReference type="EMBL" id="MDT2769976.1"/>
    </source>
</evidence>
<dbReference type="SUPFAM" id="SSF53474">
    <property type="entry name" value="alpha/beta-Hydrolases"/>
    <property type="match status" value="1"/>
</dbReference>
<evidence type="ECO:0000313" key="4">
    <source>
        <dbReference type="Proteomes" id="UP001180842"/>
    </source>
</evidence>
<reference evidence="2 5" key="1">
    <citation type="submission" date="2023-03" db="EMBL/GenBank/DDBJ databases">
        <authorList>
            <person name="Shen W."/>
            <person name="Cai J."/>
        </authorList>
    </citation>
    <scope>NUCLEOTIDE SEQUENCE</scope>
    <source>
        <strain evidence="2">P69-2</strain>
        <strain evidence="3 5">Y59</strain>
    </source>
</reference>
<dbReference type="Proteomes" id="UP001269061">
    <property type="component" value="Unassembled WGS sequence"/>
</dbReference>
<proteinExistence type="predicted"/>
<protein>
    <submittedName>
        <fullName evidence="2">Alpha/beta hydrolase</fullName>
    </submittedName>
</protein>
<dbReference type="InterPro" id="IPR029058">
    <property type="entry name" value="AB_hydrolase_fold"/>
</dbReference>
<comment type="caution">
    <text evidence="2">The sequence shown here is derived from an EMBL/GenBank/DDBJ whole genome shotgun (WGS) entry which is preliminary data.</text>
</comment>
<keyword evidence="5" id="KW-1185">Reference proteome</keyword>
<sequence length="312" mass="35537">MTYQQPHLDHKSDLYKNAAQAEKELLSAYDLTEQEHWFTYQKENLRIRVSEIGEGTPVVVVPGNTGDMFPFIPLLAQMKENKFFLFNRPGGGLSDGMNHEKVTIRPFIIDLFDQLLAELHLEKVTIMAHSMGCHWSLWYAMARPERVEKLVMVGNPGRVMLGKTPLPLKMMVKPIIGEHAVKKMVPKNYEQALNGLKMMGTNEKALAGMPDEFRECYYRFQNLPNYQESTLSLLRTFNANDQNEIKATELAALNFPVEMIWGANDTFATLDKGQEIAAALPNCQFNLIEDAGHMPWIDQPMICAKLISQFIN</sequence>
<gene>
    <name evidence="2" type="ORF">P7H00_02355</name>
    <name evidence="3" type="ORF">P7H46_03865</name>
</gene>
<evidence type="ECO:0000313" key="2">
    <source>
        <dbReference type="EMBL" id="MDT2735976.1"/>
    </source>
</evidence>
<dbReference type="InterPro" id="IPR000073">
    <property type="entry name" value="AB_hydrolase_1"/>
</dbReference>
<dbReference type="Pfam" id="PF00561">
    <property type="entry name" value="Abhydrolase_1"/>
    <property type="match status" value="1"/>
</dbReference>
<dbReference type="Proteomes" id="UP001180842">
    <property type="component" value="Unassembled WGS sequence"/>
</dbReference>
<dbReference type="PANTHER" id="PTHR43798:SF33">
    <property type="entry name" value="HYDROLASE, PUTATIVE (AFU_ORTHOLOGUE AFUA_2G14860)-RELATED"/>
    <property type="match status" value="1"/>
</dbReference>